<dbReference type="RefSeq" id="WP_005064965.1">
    <property type="nucleotide sequence ID" value="NZ_CP065272.1"/>
</dbReference>
<evidence type="ECO:0000313" key="3">
    <source>
        <dbReference type="EMBL" id="SKZ50448.1"/>
    </source>
</evidence>
<dbReference type="EMBL" id="FVQL01000001">
    <property type="protein sequence ID" value="SKZ50448.1"/>
    <property type="molecule type" value="Genomic_DNA"/>
</dbReference>
<dbReference type="GO" id="GO:0005524">
    <property type="term" value="F:ATP binding"/>
    <property type="evidence" value="ECO:0007669"/>
    <property type="project" value="InterPro"/>
</dbReference>
<dbReference type="InterPro" id="IPR003959">
    <property type="entry name" value="ATPase_AAA_core"/>
</dbReference>
<comment type="caution">
    <text evidence="3">The sequence shown here is derived from an EMBL/GenBank/DDBJ whole genome shotgun (WGS) entry which is preliminary data.</text>
</comment>
<dbReference type="PANTHER" id="PTHR43581">
    <property type="entry name" value="ATP/GTP PHOSPHATASE"/>
    <property type="match status" value="1"/>
</dbReference>
<dbReference type="GO" id="GO:0016887">
    <property type="term" value="F:ATP hydrolysis activity"/>
    <property type="evidence" value="ECO:0007669"/>
    <property type="project" value="InterPro"/>
</dbReference>
<proteinExistence type="predicted"/>
<dbReference type="InterPro" id="IPR027417">
    <property type="entry name" value="P-loop_NTPase"/>
</dbReference>
<evidence type="ECO:0000259" key="1">
    <source>
        <dbReference type="Pfam" id="PF13304"/>
    </source>
</evidence>
<sequence>MTAEPAPLGEGIAEHFGFAIAGVRVGDGEMLDLPGAGSVIAVVGANNAGKSTFLRQLQEILAWHGLTKEMTPRVVTEIAEPWVGSVEDFTAWLIANAQIDEHTGLRNVTRNGTHPQIPLQNTASIRNQPTPGAVLHWFVGNHQPGDRQHACSMSGRADPAGLPPQTPMQALFADIPKRKKVIDLAARLFGVQLHFDTVSASIGFRIGKPDLPAPNVNEIDAQYARAVGKLPPLIEQGDGIKSALGLLIPLITNANPLSIVDEPEAFLHPPQAELLGFEIGKIARDNRSQVVLATHDKNLLQGIARSGAPVSIIHLQRAGDTTTAIRLGAEDIEDLWKDVTLRYGNALDSLFHRAVVITEGDRDSHFFRAAIDAVHEGIHPQPPAHNLMFLSSYGKQNMAHIVERLRKLGVRVVTSPDLDILNNETLLRRLVVAHGGDWNSIMQLYKQATNEFLGPAKPPTIDDVRTKIDDALSKSTDGVLDRPLAQALAVAVALPTTNWGKLKEAGTRAFNADKKSATELLDALDAIGIVAVKVGELEKFVTNANPPKGPEFLPVAFAAGAHIAPEAGEHANRLLIAAGITVPETRPVHDQCLPACAQTSG</sequence>
<dbReference type="AlphaFoldDB" id="A0AB38DLG1"/>
<gene>
    <name evidence="3" type="ORF">SAMEA2275630_05017</name>
</gene>
<organism evidence="3 4">
    <name type="scientific">Mycobacteroides abscessus subsp. massiliense</name>
    <dbReference type="NCBI Taxonomy" id="1962118"/>
    <lineage>
        <taxon>Bacteria</taxon>
        <taxon>Bacillati</taxon>
        <taxon>Actinomycetota</taxon>
        <taxon>Actinomycetes</taxon>
        <taxon>Mycobacteriales</taxon>
        <taxon>Mycobacteriaceae</taxon>
        <taxon>Mycobacteroides</taxon>
        <taxon>Mycobacteroides abscessus</taxon>
    </lineage>
</organism>
<reference evidence="3 4" key="1">
    <citation type="submission" date="2016-11" db="EMBL/GenBank/DDBJ databases">
        <authorList>
            <consortium name="Pathogen Informatics"/>
        </authorList>
    </citation>
    <scope>NUCLEOTIDE SEQUENCE [LARGE SCALE GENOMIC DNA]</scope>
    <source>
        <strain evidence="3 4">1168</strain>
    </source>
</reference>
<evidence type="ECO:0000313" key="4">
    <source>
        <dbReference type="Proteomes" id="UP000190366"/>
    </source>
</evidence>
<accession>A0AB38DLG1</accession>
<evidence type="ECO:0000259" key="2">
    <source>
        <dbReference type="Pfam" id="PF20469"/>
    </source>
</evidence>
<dbReference type="Proteomes" id="UP000190366">
    <property type="component" value="Unassembled WGS sequence"/>
</dbReference>
<dbReference type="InterPro" id="IPR051396">
    <property type="entry name" value="Bact_Antivir_Def_Nuclease"/>
</dbReference>
<dbReference type="Gene3D" id="3.40.50.300">
    <property type="entry name" value="P-loop containing nucleotide triphosphate hydrolases"/>
    <property type="match status" value="1"/>
</dbReference>
<name>A0AB38DLG1_9MYCO</name>
<dbReference type="Pfam" id="PF20469">
    <property type="entry name" value="OLD-like_TOPRIM"/>
    <property type="match status" value="1"/>
</dbReference>
<dbReference type="InterPro" id="IPR034139">
    <property type="entry name" value="TOPRIM_OLD"/>
</dbReference>
<dbReference type="Pfam" id="PF13304">
    <property type="entry name" value="AAA_21"/>
    <property type="match status" value="1"/>
</dbReference>
<feature type="domain" description="OLD protein-like TOPRIM" evidence="2">
    <location>
        <begin position="350"/>
        <end position="419"/>
    </location>
</feature>
<dbReference type="PANTHER" id="PTHR43581:SF3">
    <property type="entry name" value="AAA+ ATPASE DOMAIN-CONTAINING PROTEIN"/>
    <property type="match status" value="1"/>
</dbReference>
<feature type="domain" description="ATPase AAA-type core" evidence="1">
    <location>
        <begin position="235"/>
        <end position="300"/>
    </location>
</feature>
<dbReference type="SUPFAM" id="SSF52540">
    <property type="entry name" value="P-loop containing nucleoside triphosphate hydrolases"/>
    <property type="match status" value="1"/>
</dbReference>
<protein>
    <submittedName>
        <fullName evidence="3">Predicted ATPase</fullName>
    </submittedName>
</protein>